<dbReference type="AlphaFoldDB" id="A0AAQ3JKH2"/>
<protein>
    <submittedName>
        <fullName evidence="2">Uncharacterized protein</fullName>
    </submittedName>
</protein>
<dbReference type="Proteomes" id="UP001243496">
    <property type="component" value="Chromosome"/>
</dbReference>
<dbReference type="EMBL" id="CP132968">
    <property type="protein sequence ID" value="WMD17465.1"/>
    <property type="molecule type" value="Genomic_DNA"/>
</dbReference>
<dbReference type="GeneID" id="92740748"/>
<proteinExistence type="predicted"/>
<evidence type="ECO:0000313" key="3">
    <source>
        <dbReference type="Proteomes" id="UP001243496"/>
    </source>
</evidence>
<sequence length="313" mass="36820">MTREYYEINEDAARQAKAMWSHSDYVMGSKTEEYKKAVDEAYDLVDKIKEQRPRSAEKAEHIAKKYAKKLADNYNKGFRIELMCPSILISGAGNFPVKKKEKQNEARDRNFKEHNQILGYIDKLKDILHGNEVIKSKDADAVEMLQEKLDKLVENQNMMKAVNAYYRKHKTLKGCPEFSEETAIKLEESLDDRKKEQHRVFMRYELQNNNSNIRSIKKRLEALKREKEQGDSEISLDKFGLDIKENKEIMRIQFFFSGRPKPAVRDVMKSKSFRWSPKNGCWQRQLTSNGRYAAKKAVEEIEKLELEDIYDEI</sequence>
<dbReference type="RefSeq" id="WP_306857972.1">
    <property type="nucleotide sequence ID" value="NZ_CP132968.1"/>
</dbReference>
<accession>A0AAQ3JKH2</accession>
<feature type="coiled-coil region" evidence="1">
    <location>
        <begin position="206"/>
        <end position="233"/>
    </location>
</feature>
<evidence type="ECO:0000256" key="1">
    <source>
        <dbReference type="SAM" id="Coils"/>
    </source>
</evidence>
<gene>
    <name evidence="2" type="ORF">RBI15_05050</name>
</gene>
<reference evidence="2" key="1">
    <citation type="submission" date="2023-08" db="EMBL/GenBank/DDBJ databases">
        <title>Complete Genome Sequences of butyrate producing Anaerostipes hadrus strains BA1 and GIF7 isolated from the terminal ileum of a healthy lean male.</title>
        <authorList>
            <person name="Low A."/>
            <person name="Sheludchenko M."/>
            <person name="Cheng H.E."/>
            <person name="Koh X.Q."/>
            <person name="Lee J."/>
        </authorList>
    </citation>
    <scope>NUCLEOTIDE SEQUENCE</scope>
    <source>
        <strain evidence="2">BA1</strain>
    </source>
</reference>
<organism evidence="2 3">
    <name type="scientific">Anaerostipes hadrus</name>
    <dbReference type="NCBI Taxonomy" id="649756"/>
    <lineage>
        <taxon>Bacteria</taxon>
        <taxon>Bacillati</taxon>
        <taxon>Bacillota</taxon>
        <taxon>Clostridia</taxon>
        <taxon>Lachnospirales</taxon>
        <taxon>Lachnospiraceae</taxon>
        <taxon>Anaerostipes</taxon>
    </lineage>
</organism>
<name>A0AAQ3JKH2_ANAHA</name>
<keyword evidence="1" id="KW-0175">Coiled coil</keyword>
<evidence type="ECO:0000313" key="2">
    <source>
        <dbReference type="EMBL" id="WMD17465.1"/>
    </source>
</evidence>